<dbReference type="InterPro" id="IPR003100">
    <property type="entry name" value="PAZ_dom"/>
</dbReference>
<dbReference type="Gene3D" id="3.40.50.2300">
    <property type="match status" value="1"/>
</dbReference>
<dbReference type="Pfam" id="PF02170">
    <property type="entry name" value="PAZ"/>
    <property type="match status" value="1"/>
</dbReference>
<name>A0A5N5QWE7_9AGAM</name>
<dbReference type="SUPFAM" id="SSF53098">
    <property type="entry name" value="Ribonuclease H-like"/>
    <property type="match status" value="1"/>
</dbReference>
<dbReference type="Pfam" id="PF02171">
    <property type="entry name" value="Piwi"/>
    <property type="match status" value="1"/>
</dbReference>
<dbReference type="PROSITE" id="PS50822">
    <property type="entry name" value="PIWI"/>
    <property type="match status" value="1"/>
</dbReference>
<dbReference type="GO" id="GO:0003723">
    <property type="term" value="F:RNA binding"/>
    <property type="evidence" value="ECO:0007669"/>
    <property type="project" value="InterPro"/>
</dbReference>
<feature type="region of interest" description="Disordered" evidence="1">
    <location>
        <begin position="1"/>
        <end position="114"/>
    </location>
</feature>
<dbReference type="Gene3D" id="2.170.260.10">
    <property type="entry name" value="paz domain"/>
    <property type="match status" value="1"/>
</dbReference>
<dbReference type="Gene3D" id="3.30.420.10">
    <property type="entry name" value="Ribonuclease H-like superfamily/Ribonuclease H"/>
    <property type="match status" value="1"/>
</dbReference>
<feature type="compositionally biased region" description="Gly residues" evidence="1">
    <location>
        <begin position="12"/>
        <end position="57"/>
    </location>
</feature>
<dbReference type="SUPFAM" id="SSF101690">
    <property type="entry name" value="PAZ domain"/>
    <property type="match status" value="1"/>
</dbReference>
<organism evidence="4 5">
    <name type="scientific">Ceratobasidium theobromae</name>
    <dbReference type="NCBI Taxonomy" id="1582974"/>
    <lineage>
        <taxon>Eukaryota</taxon>
        <taxon>Fungi</taxon>
        <taxon>Dikarya</taxon>
        <taxon>Basidiomycota</taxon>
        <taxon>Agaricomycotina</taxon>
        <taxon>Agaricomycetes</taxon>
        <taxon>Cantharellales</taxon>
        <taxon>Ceratobasidiaceae</taxon>
        <taxon>Ceratobasidium</taxon>
    </lineage>
</organism>
<gene>
    <name evidence="4" type="ORF">CTheo_1164</name>
</gene>
<dbReference type="EMBL" id="SSOP01000009">
    <property type="protein sequence ID" value="KAB5595487.1"/>
    <property type="molecule type" value="Genomic_DNA"/>
</dbReference>
<dbReference type="Gene3D" id="3.40.50.1820">
    <property type="entry name" value="alpha/beta hydrolase"/>
    <property type="match status" value="1"/>
</dbReference>
<evidence type="ECO:0000256" key="1">
    <source>
        <dbReference type="SAM" id="MobiDB-lite"/>
    </source>
</evidence>
<feature type="compositionally biased region" description="Basic and acidic residues" evidence="1">
    <location>
        <begin position="71"/>
        <end position="81"/>
    </location>
</feature>
<dbReference type="CDD" id="cd02846">
    <property type="entry name" value="PAZ_argonaute_like"/>
    <property type="match status" value="1"/>
</dbReference>
<dbReference type="PROSITE" id="PS50821">
    <property type="entry name" value="PAZ"/>
    <property type="match status" value="1"/>
</dbReference>
<dbReference type="PANTHER" id="PTHR22891">
    <property type="entry name" value="EUKARYOTIC TRANSLATION INITIATION FACTOR 2C"/>
    <property type="match status" value="1"/>
</dbReference>
<dbReference type="InterPro" id="IPR014811">
    <property type="entry name" value="ArgoL1"/>
</dbReference>
<dbReference type="SMART" id="SM01163">
    <property type="entry name" value="DUF1785"/>
    <property type="match status" value="1"/>
</dbReference>
<dbReference type="OrthoDB" id="10252740at2759"/>
<comment type="caution">
    <text evidence="4">The sequence shown here is derived from an EMBL/GenBank/DDBJ whole genome shotgun (WGS) entry which is preliminary data.</text>
</comment>
<dbReference type="Pfam" id="PF16487">
    <property type="entry name" value="ArgoMid"/>
    <property type="match status" value="1"/>
</dbReference>
<dbReference type="Pfam" id="PF16486">
    <property type="entry name" value="ArgoN"/>
    <property type="match status" value="1"/>
</dbReference>
<sequence length="1571" mass="172675">MPPQPRGRGRGGDGGGRGGGRGGPPGGGRGGGPPGGGGRGGSGFRGGAEGGRGGGGGDRGRGGDRGSGFRGGDRGGYRGGDRGGSGFRGGDRGGGRGRGGPPMARYHEVEAPPYIPDPSPAVAQPGPKIAPGVTTIGVRRPSVPGTAGQPLTVTTNNFRVTIAEATFHHYDRLYSIVSLYIIKSEIESLTQVALDVGDNAKPIKWNHELIRNLQEFVAPNIFTPRAVYDGRKNMYASRRLPFPGGGDTRTFEVSMNPQHEGGRPPKTYKVTLKHVAEINPTVLKEYQAGRLSFDNMVLTGINASNVVVRMEPISRYPFNTRSFFTDKEIFGIGGGIVLWRGYFQSIRPGLRSMLINIDISTGAMYAPGPMIGVCLEILHRDSPNALAPGQGLTGGFATARHDPTLTSCPDRDRMKLQRFLANVRFVTTHKEKNGQVSSKPKVLKKITSKSASDLKFTNHDGNEISVAQYFRSLGTNLQYPNLVCIETSSGAAYPIEVCSIIPGQLMRRQIPPEQVSSVLDFSTKKPDKRLNSIVAGHQVLQYGQSGMIMLDLCQTPEKCLARVLPTPAINYGPQSKFKQIRPANGSWNLQHQKFFEPAEITGWALVVYDSRSVREREAQDIATGLKAQADLLGIRGMYAEPDMSFPPAQAMDVAKHLHAAGQQVFQRTRKPPSLIVVVLPDNSADLYQAVKHFGDVSRGVATQCLKGFKSKKGNPQYFANVCLKINAKLGGVNSVLDPNAQKFISDVAKPVMIMGADVMHPAPGAHGRPSFASVVGSIDSNAAHYTAISRAQDSRVEIIDDIEDMVYEVLGRHAWWKSNHEKKGVKFPKRIVYYRDGVSEGQFPHVLERELPKIQAACKRHNINPTITVVVVGKRHHVRFFPTHGQADRSGNCPAGTVVDDVVGHPTEFDFYLQSHGGLLGTSRSAHYNVLYDENNFTVDGIQSLSFALCHVYARATRSVSIPAPVYYADIVCERAKNHYDPSFDLDETETTASGAGSSTVQRYKDQFKQTHEGMRYKMYKFFSALTEKWHKKCPTGSILALFWDVSAILLAPKMFSDSTRLHVLDRRNVTGSRLFTANINSIDSSGLVFSLRGYQWINGSMENLRTLVQAQWSIESTFAAMWLVLCRAENVAGSRARSFPVPPEAAEPVPLAHRALIPGWTCSTHIFRGATPRETPPPENRTAPVLPIEQLTKSERQALAEANFERIRSTRDAIASNSKKVANNEAVMWTVANRYAPDKPRTFDSPAVTLVVSHGTGFHKELPTWQKIWETTFRYLISMANSSPHQLGIDEIWALDAANHGDSALLNKANLGDIFEWSDYTRDILNFLIKFLPESVHGGKERNLPQVSELTAQQRLNHGFKSRIVIGLGHSFGGCALTRAILDSPKLFSSAILVDPVIYPSFVLTRSKLHLLTKGTLVRRDYWPDREKAKAGLLDSLFFQSWNPEVLADYVDYGMYEFEGQVKLKCPVYHEATTFSESARLSCEVWELLPTLDESIPLKWIMDSTDAMVTGGKDITPHTVWRRPANSCNVAIEGTGHLIPQQAPEALAREIIDFVRQQHNKSSSTIKSRL</sequence>
<dbReference type="InterPro" id="IPR036085">
    <property type="entry name" value="PAZ_dom_sf"/>
</dbReference>
<dbReference type="InterPro" id="IPR012337">
    <property type="entry name" value="RNaseH-like_sf"/>
</dbReference>
<dbReference type="InterPro" id="IPR029058">
    <property type="entry name" value="AB_hydrolase_fold"/>
</dbReference>
<dbReference type="InterPro" id="IPR003165">
    <property type="entry name" value="Piwi"/>
</dbReference>
<dbReference type="InterPro" id="IPR045246">
    <property type="entry name" value="Piwi_ago-like"/>
</dbReference>
<protein>
    <submittedName>
        <fullName evidence="4">Argonaute-like protein</fullName>
    </submittedName>
</protein>
<dbReference type="InterPro" id="IPR036397">
    <property type="entry name" value="RNaseH_sf"/>
</dbReference>
<reference evidence="4 5" key="1">
    <citation type="journal article" date="2019" name="Fungal Biol. Biotechnol.">
        <title>Draft genome sequence of fastidious pathogen Ceratobasidium theobromae, which causes vascular-streak dieback in Theobroma cacao.</title>
        <authorList>
            <person name="Ali S.S."/>
            <person name="Asman A."/>
            <person name="Shao J."/>
            <person name="Firmansyah A.P."/>
            <person name="Susilo A.W."/>
            <person name="Rosmana A."/>
            <person name="McMahon P."/>
            <person name="Junaid M."/>
            <person name="Guest D."/>
            <person name="Kheng T.Y."/>
            <person name="Meinhardt L.W."/>
            <person name="Bailey B.A."/>
        </authorList>
    </citation>
    <scope>NUCLEOTIDE SEQUENCE [LARGE SCALE GENOMIC DNA]</scope>
    <source>
        <strain evidence="4 5">CT2</strain>
    </source>
</reference>
<evidence type="ECO:0000259" key="3">
    <source>
        <dbReference type="PROSITE" id="PS50822"/>
    </source>
</evidence>
<dbReference type="InterPro" id="IPR032473">
    <property type="entry name" value="Argonaute_Mid_dom"/>
</dbReference>
<evidence type="ECO:0000313" key="5">
    <source>
        <dbReference type="Proteomes" id="UP000383932"/>
    </source>
</evidence>
<dbReference type="Proteomes" id="UP000383932">
    <property type="component" value="Unassembled WGS sequence"/>
</dbReference>
<keyword evidence="5" id="KW-1185">Reference proteome</keyword>
<dbReference type="Pfam" id="PF08699">
    <property type="entry name" value="ArgoL1"/>
    <property type="match status" value="1"/>
</dbReference>
<dbReference type="CDD" id="cd04657">
    <property type="entry name" value="Piwi_ago-like"/>
    <property type="match status" value="1"/>
</dbReference>
<evidence type="ECO:0000313" key="4">
    <source>
        <dbReference type="EMBL" id="KAB5595487.1"/>
    </source>
</evidence>
<accession>A0A5N5QWE7</accession>
<dbReference type="InterPro" id="IPR032474">
    <property type="entry name" value="Argonaute_N"/>
</dbReference>
<dbReference type="SMART" id="SM00950">
    <property type="entry name" value="Piwi"/>
    <property type="match status" value="1"/>
</dbReference>
<evidence type="ECO:0000259" key="2">
    <source>
        <dbReference type="PROSITE" id="PS50821"/>
    </source>
</evidence>
<feature type="domain" description="Piwi" evidence="3">
    <location>
        <begin position="674"/>
        <end position="981"/>
    </location>
</feature>
<dbReference type="SUPFAM" id="SSF53474">
    <property type="entry name" value="alpha/beta-Hydrolases"/>
    <property type="match status" value="1"/>
</dbReference>
<proteinExistence type="predicted"/>
<feature type="domain" description="PAZ" evidence="2">
    <location>
        <begin position="403"/>
        <end position="502"/>
    </location>
</feature>